<proteinExistence type="predicted"/>
<evidence type="ECO:0008006" key="2">
    <source>
        <dbReference type="Google" id="ProtNLM"/>
    </source>
</evidence>
<sequence>MTAILTPSDVVVGASAPDLTLRDAGNAEVRLSDLWSSAPRALVIVFLRHFG</sequence>
<name>A0A6J4VMR3_9BACT</name>
<dbReference type="EMBL" id="CADCWL010000241">
    <property type="protein sequence ID" value="CAA9583515.1"/>
    <property type="molecule type" value="Genomic_DNA"/>
</dbReference>
<organism evidence="1">
    <name type="scientific">uncultured Thermomicrobiales bacterium</name>
    <dbReference type="NCBI Taxonomy" id="1645740"/>
    <lineage>
        <taxon>Bacteria</taxon>
        <taxon>Pseudomonadati</taxon>
        <taxon>Thermomicrobiota</taxon>
        <taxon>Thermomicrobia</taxon>
        <taxon>Thermomicrobiales</taxon>
        <taxon>environmental samples</taxon>
    </lineage>
</organism>
<protein>
    <recommendedName>
        <fullName evidence="2">Alkyl hydroperoxide reductase subunit C/ Thiol specific antioxidant domain-containing protein</fullName>
    </recommendedName>
</protein>
<gene>
    <name evidence="1" type="ORF">AVDCRST_MAG19-4416</name>
</gene>
<evidence type="ECO:0000313" key="1">
    <source>
        <dbReference type="EMBL" id="CAA9583515.1"/>
    </source>
</evidence>
<accession>A0A6J4VMR3</accession>
<dbReference type="AlphaFoldDB" id="A0A6J4VMR3"/>
<reference evidence="1" key="1">
    <citation type="submission" date="2020-02" db="EMBL/GenBank/DDBJ databases">
        <authorList>
            <person name="Meier V. D."/>
        </authorList>
    </citation>
    <scope>NUCLEOTIDE SEQUENCE</scope>
    <source>
        <strain evidence="1">AVDCRST_MAG19</strain>
    </source>
</reference>